<dbReference type="AlphaFoldDB" id="L9WQ99"/>
<evidence type="ECO:0000313" key="2">
    <source>
        <dbReference type="Proteomes" id="UP000011690"/>
    </source>
</evidence>
<name>L9WQ99_9EURY</name>
<organism evidence="1 2">
    <name type="scientific">Natronorubrum bangense JCM 10635</name>
    <dbReference type="NCBI Taxonomy" id="1227500"/>
    <lineage>
        <taxon>Archaea</taxon>
        <taxon>Methanobacteriati</taxon>
        <taxon>Methanobacteriota</taxon>
        <taxon>Stenosarchaea group</taxon>
        <taxon>Halobacteria</taxon>
        <taxon>Halobacteriales</taxon>
        <taxon>Natrialbaceae</taxon>
        <taxon>Natronorubrum</taxon>
    </lineage>
</organism>
<proteinExistence type="predicted"/>
<dbReference type="Proteomes" id="UP000011690">
    <property type="component" value="Unassembled WGS sequence"/>
</dbReference>
<dbReference type="STRING" id="1227500.C494_03515"/>
<dbReference type="EMBL" id="AOHY01000008">
    <property type="protein sequence ID" value="ELY51381.1"/>
    <property type="molecule type" value="Genomic_DNA"/>
</dbReference>
<gene>
    <name evidence="1" type="ORF">C494_03515</name>
</gene>
<sequence length="114" mass="12601">MEPVVHRIEEGQTVVWLGLELVASKPLAGRLEQQLSDVASEALVARRALEVVRHVAAGAVDNQRDEFDPLFVLEAIQRRIVLLEHFRGVFGQRLDTWRARGAAGRVDPGKGVGQ</sequence>
<keyword evidence="2" id="KW-1185">Reference proteome</keyword>
<comment type="caution">
    <text evidence="1">The sequence shown here is derived from an EMBL/GenBank/DDBJ whole genome shotgun (WGS) entry which is preliminary data.</text>
</comment>
<reference evidence="1 2" key="1">
    <citation type="journal article" date="2014" name="PLoS Genet.">
        <title>Phylogenetically driven sequencing of extremely halophilic archaea reveals strategies for static and dynamic osmo-response.</title>
        <authorList>
            <person name="Becker E.A."/>
            <person name="Seitzer P.M."/>
            <person name="Tritt A."/>
            <person name="Larsen D."/>
            <person name="Krusor M."/>
            <person name="Yao A.I."/>
            <person name="Wu D."/>
            <person name="Madern D."/>
            <person name="Eisen J.A."/>
            <person name="Darling A.E."/>
            <person name="Facciotti M.T."/>
        </authorList>
    </citation>
    <scope>NUCLEOTIDE SEQUENCE [LARGE SCALE GENOMIC DNA]</scope>
    <source>
        <strain evidence="1 2">JCM 10635</strain>
    </source>
</reference>
<evidence type="ECO:0000313" key="1">
    <source>
        <dbReference type="EMBL" id="ELY51381.1"/>
    </source>
</evidence>
<accession>L9WQ99</accession>
<protein>
    <submittedName>
        <fullName evidence="1">Uncharacterized protein</fullName>
    </submittedName>
</protein>